<reference evidence="5" key="1">
    <citation type="submission" date="2018-01" db="EMBL/GenBank/DDBJ databases">
        <authorList>
            <person name="Mao J.F."/>
        </authorList>
    </citation>
    <scope>NUCLEOTIDE SEQUENCE</scope>
    <source>
        <strain evidence="5">Huo1</strain>
        <tissue evidence="5">Leaf</tissue>
    </source>
</reference>
<dbReference type="Gene3D" id="1.10.340.30">
    <property type="entry name" value="Hypothetical protein, domain 2"/>
    <property type="match status" value="1"/>
</dbReference>
<sequence length="452" mass="49549">MCTHKQKGVDLGECYDRLRCLRTWSSVFSCAIGVVGIGVLANGNCILHYLFRWLRTLSMAQALCDLQAELQHQLPRASNDETGIISSCQSNNIKSFAPETPSGKESKRKPRNCLQKLANKYAKKLGDEESEMKISTALILESPIFVSEETGGDFLGQCKPSTTSVDDSLKSTEVTENDSSSAVGNFPSPRELSKLDENFLAKRCGLSYRAGRVIKLAQGPCKELLGLNNSTRSRKHLWKICTISVPSFLATDAIAEPNKLKLYSYWRSSCSCRVRIALNLKGLDYEYIAVNLLKGEQQSPEFLKLNPLGLVPVLIDGDTVVSDSLAILLAISGGEVSSASVVTPGSGAEGPELPDKLGADEMLSWVQHHIKHGFCALEKLLEKFAGKYATGDEVFLADLYLAPQIDGAVKRFSVDMNEFPLLSKFNEAYKQLPAFQNAMPGKQLDTPPEARD</sequence>
<gene>
    <name evidence="5" type="ORF">SASPL_145437</name>
</gene>
<dbReference type="InterPro" id="IPR004045">
    <property type="entry name" value="Glutathione_S-Trfase_N"/>
</dbReference>
<dbReference type="InterPro" id="IPR036282">
    <property type="entry name" value="Glutathione-S-Trfase_C_sf"/>
</dbReference>
<reference evidence="5" key="2">
    <citation type="submission" date="2020-08" db="EMBL/GenBank/DDBJ databases">
        <title>Plant Genome Project.</title>
        <authorList>
            <person name="Zhang R.-G."/>
        </authorList>
    </citation>
    <scope>NUCLEOTIDE SEQUENCE</scope>
    <source>
        <strain evidence="5">Huo1</strain>
        <tissue evidence="5">Leaf</tissue>
    </source>
</reference>
<dbReference type="Gene3D" id="3.40.30.10">
    <property type="entry name" value="Glutaredoxin"/>
    <property type="match status" value="1"/>
</dbReference>
<feature type="region of interest" description="Disordered" evidence="1">
    <location>
        <begin position="161"/>
        <end position="189"/>
    </location>
</feature>
<organism evidence="5">
    <name type="scientific">Salvia splendens</name>
    <name type="common">Scarlet sage</name>
    <dbReference type="NCBI Taxonomy" id="180675"/>
    <lineage>
        <taxon>Eukaryota</taxon>
        <taxon>Viridiplantae</taxon>
        <taxon>Streptophyta</taxon>
        <taxon>Embryophyta</taxon>
        <taxon>Tracheophyta</taxon>
        <taxon>Spermatophyta</taxon>
        <taxon>Magnoliopsida</taxon>
        <taxon>eudicotyledons</taxon>
        <taxon>Gunneridae</taxon>
        <taxon>Pentapetalae</taxon>
        <taxon>asterids</taxon>
        <taxon>lamiids</taxon>
        <taxon>Lamiales</taxon>
        <taxon>Lamiaceae</taxon>
        <taxon>Nepetoideae</taxon>
        <taxon>Mentheae</taxon>
        <taxon>Salviinae</taxon>
        <taxon>Salvia</taxon>
        <taxon>Salvia subgen. Calosphace</taxon>
        <taxon>core Calosphace</taxon>
    </lineage>
</organism>
<dbReference type="Gene3D" id="1.20.1050.10">
    <property type="match status" value="1"/>
</dbReference>
<feature type="domain" description="GST C-terminal" evidence="4">
    <location>
        <begin position="323"/>
        <end position="448"/>
    </location>
</feature>
<keyword evidence="2" id="KW-0472">Membrane</keyword>
<dbReference type="PROSITE" id="PS50405">
    <property type="entry name" value="GST_CTER"/>
    <property type="match status" value="1"/>
</dbReference>
<dbReference type="PANTHER" id="PTHR42673:SF4">
    <property type="entry name" value="MALEYLACETOACETATE ISOMERASE"/>
    <property type="match status" value="1"/>
</dbReference>
<dbReference type="InterPro" id="IPR004046">
    <property type="entry name" value="GST_C"/>
</dbReference>
<dbReference type="InterPro" id="IPR040079">
    <property type="entry name" value="Glutathione_S-Trfase"/>
</dbReference>
<dbReference type="Pfam" id="PF02798">
    <property type="entry name" value="GST_N"/>
    <property type="match status" value="1"/>
</dbReference>
<evidence type="ECO:0000259" key="3">
    <source>
        <dbReference type="PROSITE" id="PS50404"/>
    </source>
</evidence>
<dbReference type="AlphaFoldDB" id="A0A8X8Z853"/>
<dbReference type="GO" id="GO:0006559">
    <property type="term" value="P:L-phenylalanine catabolic process"/>
    <property type="evidence" value="ECO:0007669"/>
    <property type="project" value="TreeGrafter"/>
</dbReference>
<dbReference type="GO" id="GO:0016034">
    <property type="term" value="F:maleylacetoacetate isomerase activity"/>
    <property type="evidence" value="ECO:0007669"/>
    <property type="project" value="TreeGrafter"/>
</dbReference>
<dbReference type="Pfam" id="PF14497">
    <property type="entry name" value="GST_C_3"/>
    <property type="match status" value="1"/>
</dbReference>
<dbReference type="PANTHER" id="PTHR42673">
    <property type="entry name" value="MALEYLACETOACETATE ISOMERASE"/>
    <property type="match status" value="1"/>
</dbReference>
<dbReference type="GO" id="GO:0004364">
    <property type="term" value="F:glutathione transferase activity"/>
    <property type="evidence" value="ECO:0007669"/>
    <property type="project" value="TreeGrafter"/>
</dbReference>
<comment type="caution">
    <text evidence="5">The sequence shown here is derived from an EMBL/GenBank/DDBJ whole genome shotgun (WGS) entry which is preliminary data.</text>
</comment>
<dbReference type="SFLD" id="SFLDS00019">
    <property type="entry name" value="Glutathione_Transferase_(cytos"/>
    <property type="match status" value="1"/>
</dbReference>
<dbReference type="GO" id="GO:0006749">
    <property type="term" value="P:glutathione metabolic process"/>
    <property type="evidence" value="ECO:0007669"/>
    <property type="project" value="TreeGrafter"/>
</dbReference>
<evidence type="ECO:0008006" key="7">
    <source>
        <dbReference type="Google" id="ProtNLM"/>
    </source>
</evidence>
<dbReference type="SUPFAM" id="SSF52833">
    <property type="entry name" value="Thioredoxin-like"/>
    <property type="match status" value="1"/>
</dbReference>
<evidence type="ECO:0000313" key="6">
    <source>
        <dbReference type="Proteomes" id="UP000298416"/>
    </source>
</evidence>
<evidence type="ECO:0000313" key="5">
    <source>
        <dbReference type="EMBL" id="KAG6394847.1"/>
    </source>
</evidence>
<feature type="domain" description="GST N-terminal" evidence="3">
    <location>
        <begin position="258"/>
        <end position="339"/>
    </location>
</feature>
<keyword evidence="2" id="KW-0812">Transmembrane</keyword>
<feature type="compositionally biased region" description="Polar residues" evidence="1">
    <location>
        <begin position="161"/>
        <end position="183"/>
    </location>
</feature>
<evidence type="ECO:0000256" key="2">
    <source>
        <dbReference type="SAM" id="Phobius"/>
    </source>
</evidence>
<evidence type="ECO:0000256" key="1">
    <source>
        <dbReference type="SAM" id="MobiDB-lite"/>
    </source>
</evidence>
<evidence type="ECO:0000259" key="4">
    <source>
        <dbReference type="PROSITE" id="PS50405"/>
    </source>
</evidence>
<keyword evidence="2" id="KW-1133">Transmembrane helix</keyword>
<protein>
    <recommendedName>
        <fullName evidence="7">Glutathione S-transferase</fullName>
    </recommendedName>
</protein>
<dbReference type="PROSITE" id="PS50404">
    <property type="entry name" value="GST_NTER"/>
    <property type="match status" value="1"/>
</dbReference>
<accession>A0A8X8Z853</accession>
<dbReference type="InterPro" id="IPR036249">
    <property type="entry name" value="Thioredoxin-like_sf"/>
</dbReference>
<dbReference type="CDD" id="cd03042">
    <property type="entry name" value="GST_N_Zeta"/>
    <property type="match status" value="1"/>
</dbReference>
<dbReference type="InterPro" id="IPR034333">
    <property type="entry name" value="GST_Zeta_N"/>
</dbReference>
<feature type="transmembrane region" description="Helical" evidence="2">
    <location>
        <begin position="26"/>
        <end position="51"/>
    </location>
</feature>
<dbReference type="SUPFAM" id="SSF47616">
    <property type="entry name" value="GST C-terminal domain-like"/>
    <property type="match status" value="1"/>
</dbReference>
<name>A0A8X8Z853_SALSN</name>
<proteinExistence type="predicted"/>
<keyword evidence="6" id="KW-1185">Reference proteome</keyword>
<dbReference type="InterPro" id="IPR010987">
    <property type="entry name" value="Glutathione-S-Trfase_C-like"/>
</dbReference>
<dbReference type="Proteomes" id="UP000298416">
    <property type="component" value="Unassembled WGS sequence"/>
</dbReference>
<dbReference type="EMBL" id="PNBA02000017">
    <property type="protein sequence ID" value="KAG6394847.1"/>
    <property type="molecule type" value="Genomic_DNA"/>
</dbReference>